<evidence type="ECO:0000313" key="2">
    <source>
        <dbReference type="Proteomes" id="UP001185792"/>
    </source>
</evidence>
<evidence type="ECO:0000313" key="1">
    <source>
        <dbReference type="EMBL" id="MDV7134465.1"/>
    </source>
</evidence>
<proteinExistence type="predicted"/>
<protein>
    <submittedName>
        <fullName evidence="1">Uncharacterized protein</fullName>
    </submittedName>
</protein>
<comment type="caution">
    <text evidence="1">The sequence shown here is derived from an EMBL/GenBank/DDBJ whole genome shotgun (WGS) entry which is preliminary data.</text>
</comment>
<dbReference type="EMBL" id="JAWLUM010000002">
    <property type="protein sequence ID" value="MDV7134465.1"/>
    <property type="molecule type" value="Genomic_DNA"/>
</dbReference>
<keyword evidence="2" id="KW-1185">Reference proteome</keyword>
<sequence>MTATGELVGFPEQALPRRVGGEFTRQFGVDHAVSVDGGDLPGQPGQRGCVGVDFDHRLGWCRYGFAVLLGALVAFAGAVEVRVSAHNGDKCVGPSLAGLPTVAGADRARDRVDPRVKFGGFGRGDGRGDVGEAVEVAGGAVVAVRFHRLASFCCSVGVGSNHHPVQFVAQYGSRESLLRNYYGFIFELCHQFITQGLECCDDLAYMSEPDVSFSERRTCLMESIA</sequence>
<name>A0ABU4ET94_WILMA</name>
<accession>A0ABU4ET94</accession>
<organism evidence="1 2">
    <name type="scientific">Williamsia marianensis</name>
    <dbReference type="NCBI Taxonomy" id="85044"/>
    <lineage>
        <taxon>Bacteria</taxon>
        <taxon>Bacillati</taxon>
        <taxon>Actinomycetota</taxon>
        <taxon>Actinomycetes</taxon>
        <taxon>Mycobacteriales</taxon>
        <taxon>Nocardiaceae</taxon>
        <taxon>Williamsia</taxon>
    </lineage>
</organism>
<gene>
    <name evidence="1" type="ORF">R4198_12225</name>
</gene>
<dbReference type="Proteomes" id="UP001185792">
    <property type="component" value="Unassembled WGS sequence"/>
</dbReference>
<reference evidence="1 2" key="1">
    <citation type="submission" date="2023-10" db="EMBL/GenBank/DDBJ databases">
        <title>Development of a sustainable strategy for remediation of hydrocarbon-contaminated territories based on the waste exchange concept.</title>
        <authorList>
            <person name="Krivoruchko A."/>
        </authorList>
    </citation>
    <scope>NUCLEOTIDE SEQUENCE [LARGE SCALE GENOMIC DNA]</scope>
    <source>
        <strain evidence="1 2">IEGM 1236</strain>
    </source>
</reference>